<reference evidence="2 3" key="1">
    <citation type="submission" date="2020-04" db="EMBL/GenBank/DDBJ databases">
        <title>Draft genome of Pyxidicoccus fallax type strain.</title>
        <authorList>
            <person name="Whitworth D.E."/>
        </authorList>
    </citation>
    <scope>NUCLEOTIDE SEQUENCE [LARGE SCALE GENOMIC DNA]</scope>
    <source>
        <strain evidence="2 3">DSM 14698</strain>
    </source>
</reference>
<dbReference type="RefSeq" id="WP_169346605.1">
    <property type="nucleotide sequence ID" value="NZ_JABBJJ010000095.1"/>
</dbReference>
<evidence type="ECO:0000259" key="1">
    <source>
        <dbReference type="Pfam" id="PF03061"/>
    </source>
</evidence>
<dbReference type="Proteomes" id="UP000518300">
    <property type="component" value="Unassembled WGS sequence"/>
</dbReference>
<proteinExistence type="predicted"/>
<sequence>MDGDSHRAPPPDPAAYGNCFGCAPGNVRGLRLTFRHDEAGRISTDVCLGRDFESFPGIIHGGIVATVLDEVLARASLHACRLPSMTVGLRLRYVKATRTGQPYVAIAEVQSRDGDLVRLTGRLESATDGLVAVADATFMLLDPARMDAARQGLPEETLESFKRYMREVT</sequence>
<dbReference type="Gene3D" id="3.10.129.10">
    <property type="entry name" value="Hotdog Thioesterase"/>
    <property type="match status" value="1"/>
</dbReference>
<dbReference type="CDD" id="cd03443">
    <property type="entry name" value="PaaI_thioesterase"/>
    <property type="match status" value="1"/>
</dbReference>
<evidence type="ECO:0000313" key="2">
    <source>
        <dbReference type="EMBL" id="NMO17323.1"/>
    </source>
</evidence>
<dbReference type="Pfam" id="PF03061">
    <property type="entry name" value="4HBT"/>
    <property type="match status" value="1"/>
</dbReference>
<keyword evidence="3" id="KW-1185">Reference proteome</keyword>
<name>A0A848LH85_9BACT</name>
<dbReference type="PANTHER" id="PTHR47260:SF6">
    <property type="entry name" value="THIOESTERASE DOMAIN-CONTAINING PROTEIN"/>
    <property type="match status" value="1"/>
</dbReference>
<comment type="caution">
    <text evidence="2">The sequence shown here is derived from an EMBL/GenBank/DDBJ whole genome shotgun (WGS) entry which is preliminary data.</text>
</comment>
<dbReference type="InterPro" id="IPR052061">
    <property type="entry name" value="PTE-AB_protein"/>
</dbReference>
<feature type="domain" description="Thioesterase" evidence="1">
    <location>
        <begin position="57"/>
        <end position="131"/>
    </location>
</feature>
<protein>
    <submittedName>
        <fullName evidence="2">PaaI family thioesterase</fullName>
    </submittedName>
</protein>
<dbReference type="EMBL" id="JABBJJ010000095">
    <property type="protein sequence ID" value="NMO17323.1"/>
    <property type="molecule type" value="Genomic_DNA"/>
</dbReference>
<dbReference type="PANTHER" id="PTHR47260">
    <property type="entry name" value="UPF0644 PROTEIN PB2B4.06"/>
    <property type="match status" value="1"/>
</dbReference>
<dbReference type="SUPFAM" id="SSF54637">
    <property type="entry name" value="Thioesterase/thiol ester dehydrase-isomerase"/>
    <property type="match status" value="1"/>
</dbReference>
<dbReference type="InterPro" id="IPR006683">
    <property type="entry name" value="Thioestr_dom"/>
</dbReference>
<evidence type="ECO:0000313" key="3">
    <source>
        <dbReference type="Proteomes" id="UP000518300"/>
    </source>
</evidence>
<organism evidence="2 3">
    <name type="scientific">Pyxidicoccus fallax</name>
    <dbReference type="NCBI Taxonomy" id="394095"/>
    <lineage>
        <taxon>Bacteria</taxon>
        <taxon>Pseudomonadati</taxon>
        <taxon>Myxococcota</taxon>
        <taxon>Myxococcia</taxon>
        <taxon>Myxococcales</taxon>
        <taxon>Cystobacterineae</taxon>
        <taxon>Myxococcaceae</taxon>
        <taxon>Pyxidicoccus</taxon>
    </lineage>
</organism>
<gene>
    <name evidence="2" type="ORF">HG543_21030</name>
</gene>
<accession>A0A848LH85</accession>
<dbReference type="GO" id="GO:0016790">
    <property type="term" value="F:thiolester hydrolase activity"/>
    <property type="evidence" value="ECO:0007669"/>
    <property type="project" value="UniProtKB-ARBA"/>
</dbReference>
<dbReference type="AlphaFoldDB" id="A0A848LH85"/>
<dbReference type="InterPro" id="IPR029069">
    <property type="entry name" value="HotDog_dom_sf"/>
</dbReference>